<protein>
    <submittedName>
        <fullName evidence="1">Uncharacterized protein</fullName>
    </submittedName>
</protein>
<proteinExistence type="predicted"/>
<evidence type="ECO:0000313" key="2">
    <source>
        <dbReference type="Proteomes" id="UP000045706"/>
    </source>
</evidence>
<dbReference type="Proteomes" id="UP000045706">
    <property type="component" value="Unassembled WGS sequence"/>
</dbReference>
<accession>A0A0G4MJT8</accession>
<name>A0A0G4MJT8_VERLO</name>
<reference evidence="2" key="1">
    <citation type="submission" date="2015-05" db="EMBL/GenBank/DDBJ databases">
        <authorList>
            <person name="Fogelqvist Johan"/>
        </authorList>
    </citation>
    <scope>NUCLEOTIDE SEQUENCE [LARGE SCALE GENOMIC DNA]</scope>
</reference>
<gene>
    <name evidence="1" type="ORF">BN1723_014867</name>
</gene>
<dbReference type="AlphaFoldDB" id="A0A0G4MJT8"/>
<organism evidence="1 2">
    <name type="scientific">Verticillium longisporum</name>
    <name type="common">Verticillium dahliae var. longisporum</name>
    <dbReference type="NCBI Taxonomy" id="100787"/>
    <lineage>
        <taxon>Eukaryota</taxon>
        <taxon>Fungi</taxon>
        <taxon>Dikarya</taxon>
        <taxon>Ascomycota</taxon>
        <taxon>Pezizomycotina</taxon>
        <taxon>Sordariomycetes</taxon>
        <taxon>Hypocreomycetidae</taxon>
        <taxon>Glomerellales</taxon>
        <taxon>Plectosphaerellaceae</taxon>
        <taxon>Verticillium</taxon>
    </lineage>
</organism>
<dbReference type="EMBL" id="CVQI01026780">
    <property type="protein sequence ID" value="CRK34526.1"/>
    <property type="molecule type" value="Genomic_DNA"/>
</dbReference>
<sequence>MLQLTPLGQLVRPLRGQAHGHRQDHGTITMYHDPHKVGTRLVPNMRSPLALSNTKKSASD</sequence>
<evidence type="ECO:0000313" key="1">
    <source>
        <dbReference type="EMBL" id="CRK34526.1"/>
    </source>
</evidence>